<dbReference type="PATRIC" id="fig|56193.3.peg.106"/>
<dbReference type="RefSeq" id="WP_046761685.1">
    <property type="nucleotide sequence ID" value="NZ_LBIC01000001.1"/>
</dbReference>
<name>A0A0M3AXB1_9SPHN</name>
<dbReference type="PANTHER" id="PTHR35024:SF4">
    <property type="entry name" value="POLYMER-FORMING CYTOSKELETAL PROTEIN"/>
    <property type="match status" value="1"/>
</dbReference>
<feature type="region of interest" description="Disordered" evidence="2">
    <location>
        <begin position="1"/>
        <end position="20"/>
    </location>
</feature>
<dbReference type="AlphaFoldDB" id="A0A0M3AXB1"/>
<dbReference type="Proteomes" id="UP000033874">
    <property type="component" value="Unassembled WGS sequence"/>
</dbReference>
<evidence type="ECO:0000256" key="2">
    <source>
        <dbReference type="SAM" id="MobiDB-lite"/>
    </source>
</evidence>
<dbReference type="PANTHER" id="PTHR35024">
    <property type="entry name" value="HYPOTHETICAL CYTOSOLIC PROTEIN"/>
    <property type="match status" value="1"/>
</dbReference>
<evidence type="ECO:0000313" key="4">
    <source>
        <dbReference type="Proteomes" id="UP000033874"/>
    </source>
</evidence>
<organism evidence="3 4">
    <name type="scientific">Sphingobium chungbukense</name>
    <dbReference type="NCBI Taxonomy" id="56193"/>
    <lineage>
        <taxon>Bacteria</taxon>
        <taxon>Pseudomonadati</taxon>
        <taxon>Pseudomonadota</taxon>
        <taxon>Alphaproteobacteria</taxon>
        <taxon>Sphingomonadales</taxon>
        <taxon>Sphingomonadaceae</taxon>
        <taxon>Sphingobium</taxon>
    </lineage>
</organism>
<comment type="similarity">
    <text evidence="1">Belongs to the bactofilin family.</text>
</comment>
<dbReference type="Pfam" id="PF04519">
    <property type="entry name" value="Bactofilin"/>
    <property type="match status" value="1"/>
</dbReference>
<keyword evidence="4" id="KW-1185">Reference proteome</keyword>
<sequence>MFSKSSRSPRPASPVSATGAKNTPFSLIGSDVTITGNLTASVDLHVDGVVEGDIGCAALVQGPDSRITGHVTAKSARLAGLVDGSITAQELVIESSARITGDVVYDNISIAPGSRIEGRFTHKDNGPVAPGELKLIANDSAG</sequence>
<protein>
    <submittedName>
        <fullName evidence="3">Cell shape determination protein CcmA</fullName>
    </submittedName>
</protein>
<dbReference type="EMBL" id="LBIC01000001">
    <property type="protein sequence ID" value="KKW93229.1"/>
    <property type="molecule type" value="Genomic_DNA"/>
</dbReference>
<evidence type="ECO:0000256" key="1">
    <source>
        <dbReference type="ARBA" id="ARBA00044755"/>
    </source>
</evidence>
<dbReference type="InterPro" id="IPR007607">
    <property type="entry name" value="BacA/B"/>
</dbReference>
<accession>A0A0M3AXB1</accession>
<comment type="caution">
    <text evidence="3">The sequence shown here is derived from an EMBL/GenBank/DDBJ whole genome shotgun (WGS) entry which is preliminary data.</text>
</comment>
<gene>
    <name evidence="3" type="ORF">YP76_00515</name>
</gene>
<evidence type="ECO:0000313" key="3">
    <source>
        <dbReference type="EMBL" id="KKW93229.1"/>
    </source>
</evidence>
<proteinExistence type="inferred from homology"/>
<dbReference type="STRING" id="56193.YP76_00515"/>
<feature type="compositionally biased region" description="Low complexity" evidence="2">
    <location>
        <begin position="1"/>
        <end position="17"/>
    </location>
</feature>
<reference evidence="3 4" key="1">
    <citation type="submission" date="2015-04" db="EMBL/GenBank/DDBJ databases">
        <title>Genome sequence of aromatic hydrocarbons-degrading Sphingobium chungbukense DJ77.</title>
        <authorList>
            <person name="Kim Y.-C."/>
            <person name="Chae J.-C."/>
        </authorList>
    </citation>
    <scope>NUCLEOTIDE SEQUENCE [LARGE SCALE GENOMIC DNA]</scope>
    <source>
        <strain evidence="3 4">DJ77</strain>
    </source>
</reference>